<dbReference type="SUPFAM" id="SSF143081">
    <property type="entry name" value="BB1717-like"/>
    <property type="match status" value="1"/>
</dbReference>
<gene>
    <name evidence="9" type="ORF">EZJ58_5223</name>
</gene>
<keyword evidence="7" id="KW-0456">Lyase</keyword>
<dbReference type="PANTHER" id="PTHR13604">
    <property type="entry name" value="DC12-RELATED"/>
    <property type="match status" value="1"/>
</dbReference>
<dbReference type="EC" id="3.4.-.-" evidence="8"/>
<evidence type="ECO:0000256" key="5">
    <source>
        <dbReference type="ARBA" id="ARBA00023124"/>
    </source>
</evidence>
<dbReference type="GO" id="GO:0003697">
    <property type="term" value="F:single-stranded DNA binding"/>
    <property type="evidence" value="ECO:0007669"/>
    <property type="project" value="InterPro"/>
</dbReference>
<reference evidence="9 10" key="1">
    <citation type="submission" date="2019-02" db="EMBL/GenBank/DDBJ databases">
        <title>Investigation of anaerobic lignin degradation for improved lignocellulosic biofuels.</title>
        <authorList>
            <person name="Deangelis K."/>
        </authorList>
    </citation>
    <scope>NUCLEOTIDE SEQUENCE [LARGE SCALE GENOMIC DNA]</scope>
    <source>
        <strain evidence="9 10">159R</strain>
    </source>
</reference>
<evidence type="ECO:0000313" key="9">
    <source>
        <dbReference type="EMBL" id="TCL06925.1"/>
    </source>
</evidence>
<evidence type="ECO:0000256" key="2">
    <source>
        <dbReference type="ARBA" id="ARBA00022670"/>
    </source>
</evidence>
<keyword evidence="3" id="KW-0227">DNA damage</keyword>
<evidence type="ECO:0000256" key="8">
    <source>
        <dbReference type="RuleBase" id="RU364100"/>
    </source>
</evidence>
<evidence type="ECO:0000256" key="1">
    <source>
        <dbReference type="ARBA" id="ARBA00008136"/>
    </source>
</evidence>
<name>A0A4R1NGU2_9GAMM</name>
<organism evidence="9 10">
    <name type="scientific">Sodalis ligni</name>
    <dbReference type="NCBI Taxonomy" id="2697027"/>
    <lineage>
        <taxon>Bacteria</taxon>
        <taxon>Pseudomonadati</taxon>
        <taxon>Pseudomonadota</taxon>
        <taxon>Gammaproteobacteria</taxon>
        <taxon>Enterobacterales</taxon>
        <taxon>Bruguierivoracaceae</taxon>
        <taxon>Sodalis</taxon>
    </lineage>
</organism>
<dbReference type="GO" id="GO:0006508">
    <property type="term" value="P:proteolysis"/>
    <property type="evidence" value="ECO:0007669"/>
    <property type="project" value="UniProtKB-KW"/>
</dbReference>
<dbReference type="EMBL" id="SJOI01000001">
    <property type="protein sequence ID" value="TCL06925.1"/>
    <property type="molecule type" value="Genomic_DNA"/>
</dbReference>
<keyword evidence="6" id="KW-0238">DNA-binding</keyword>
<dbReference type="Pfam" id="PF02586">
    <property type="entry name" value="SRAP"/>
    <property type="match status" value="1"/>
</dbReference>
<dbReference type="InterPro" id="IPR003738">
    <property type="entry name" value="SRAP"/>
</dbReference>
<accession>A0A4R1NGU2</accession>
<dbReference type="GO" id="GO:0008233">
    <property type="term" value="F:peptidase activity"/>
    <property type="evidence" value="ECO:0007669"/>
    <property type="project" value="UniProtKB-KW"/>
</dbReference>
<keyword evidence="10" id="KW-1185">Reference proteome</keyword>
<comment type="similarity">
    <text evidence="1 8">Belongs to the SOS response-associated peptidase family.</text>
</comment>
<keyword evidence="5" id="KW-0190">Covalent protein-DNA linkage</keyword>
<evidence type="ECO:0000256" key="3">
    <source>
        <dbReference type="ARBA" id="ARBA00022763"/>
    </source>
</evidence>
<evidence type="ECO:0000256" key="6">
    <source>
        <dbReference type="ARBA" id="ARBA00023125"/>
    </source>
</evidence>
<dbReference type="PANTHER" id="PTHR13604:SF0">
    <property type="entry name" value="ABASIC SITE PROCESSING PROTEIN HMCES"/>
    <property type="match status" value="1"/>
</dbReference>
<dbReference type="GO" id="GO:0106300">
    <property type="term" value="P:protein-DNA covalent cross-linking repair"/>
    <property type="evidence" value="ECO:0007669"/>
    <property type="project" value="InterPro"/>
</dbReference>
<sequence length="240" mass="27276">MKMTIMCGRFAQFETREEYLEFLNAGVEFAGALDGEPIGRYNVAPGTRVLLLNQREDKLHLDPVHWGYQPAWAKESGRPPLINARVETAATGRMFKPLWNSGRALVMADGWYEWKKDPDNVKIKQPYFIYHKNKKPIFFAAISRFHPDALDAPDDDGFVIVTAASDKGLVDIHDRRPLVMTREASLEWMSPETTPERAEELAHEYLIGADEFTFHPVGRAVGNIHNDGESIIKRIENPVV</sequence>
<keyword evidence="2 8" id="KW-0645">Protease</keyword>
<evidence type="ECO:0000256" key="4">
    <source>
        <dbReference type="ARBA" id="ARBA00022801"/>
    </source>
</evidence>
<evidence type="ECO:0000256" key="7">
    <source>
        <dbReference type="ARBA" id="ARBA00023239"/>
    </source>
</evidence>
<keyword evidence="4 8" id="KW-0378">Hydrolase</keyword>
<dbReference type="InterPro" id="IPR036590">
    <property type="entry name" value="SRAP-like"/>
</dbReference>
<protein>
    <recommendedName>
        <fullName evidence="8">Abasic site processing protein</fullName>
        <ecNumber evidence="8">3.4.-.-</ecNumber>
    </recommendedName>
</protein>
<dbReference type="Gene3D" id="3.90.1680.10">
    <property type="entry name" value="SOS response associated peptidase-like"/>
    <property type="match status" value="1"/>
</dbReference>
<comment type="caution">
    <text evidence="9">The sequence shown here is derived from an EMBL/GenBank/DDBJ whole genome shotgun (WGS) entry which is preliminary data.</text>
</comment>
<dbReference type="AlphaFoldDB" id="A0A4R1NGU2"/>
<dbReference type="Proteomes" id="UP000294555">
    <property type="component" value="Unassembled WGS sequence"/>
</dbReference>
<evidence type="ECO:0000313" key="10">
    <source>
        <dbReference type="Proteomes" id="UP000294555"/>
    </source>
</evidence>
<dbReference type="GO" id="GO:0016829">
    <property type="term" value="F:lyase activity"/>
    <property type="evidence" value="ECO:0007669"/>
    <property type="project" value="UniProtKB-KW"/>
</dbReference>
<proteinExistence type="inferred from homology"/>